<reference evidence="2" key="1">
    <citation type="submission" date="2018-07" db="EMBL/GenBank/DDBJ databases">
        <authorList>
            <consortium name="Genoscope - CEA"/>
            <person name="William W."/>
        </authorList>
    </citation>
    <scope>NUCLEOTIDE SEQUENCE</scope>
    <source>
        <strain evidence="2">IK1</strain>
    </source>
</reference>
<organism evidence="2">
    <name type="scientific">Uncultured Desulfatiglans sp</name>
    <dbReference type="NCBI Taxonomy" id="1748965"/>
    <lineage>
        <taxon>Bacteria</taxon>
        <taxon>Pseudomonadati</taxon>
        <taxon>Thermodesulfobacteriota</taxon>
        <taxon>Desulfobacteria</taxon>
        <taxon>Desulfatiglandales</taxon>
        <taxon>Desulfatiglandaceae</taxon>
        <taxon>Desulfatiglans</taxon>
        <taxon>environmental samples</taxon>
    </lineage>
</organism>
<feature type="compositionally biased region" description="Basic and acidic residues" evidence="1">
    <location>
        <begin position="21"/>
        <end position="32"/>
    </location>
</feature>
<accession>A0A653A3Q2</accession>
<feature type="region of interest" description="Disordered" evidence="1">
    <location>
        <begin position="21"/>
        <end position="71"/>
    </location>
</feature>
<feature type="compositionally biased region" description="Basic residues" evidence="1">
    <location>
        <begin position="46"/>
        <end position="56"/>
    </location>
</feature>
<protein>
    <submittedName>
        <fullName evidence="2">Uncharacterized protein</fullName>
    </submittedName>
</protein>
<name>A0A653A3Q2_UNCDX</name>
<sequence>MVSPLERKIIFFSSIRKNRFRSETREEQDPMAKHKKIERKREIERRRRRREKRLKARAREERLARGGQAQA</sequence>
<dbReference type="AlphaFoldDB" id="A0A653A3Q2"/>
<dbReference type="EMBL" id="UPXX01000014">
    <property type="protein sequence ID" value="VBB42696.1"/>
    <property type="molecule type" value="Genomic_DNA"/>
</dbReference>
<evidence type="ECO:0000313" key="2">
    <source>
        <dbReference type="EMBL" id="VBB42696.1"/>
    </source>
</evidence>
<gene>
    <name evidence="2" type="ORF">TRIP_B210018</name>
</gene>
<proteinExistence type="predicted"/>
<evidence type="ECO:0000256" key="1">
    <source>
        <dbReference type="SAM" id="MobiDB-lite"/>
    </source>
</evidence>